<gene>
    <name evidence="2" type="ORF">PVK06_024377</name>
</gene>
<feature type="region of interest" description="Disordered" evidence="1">
    <location>
        <begin position="168"/>
        <end position="198"/>
    </location>
</feature>
<evidence type="ECO:0000256" key="1">
    <source>
        <dbReference type="SAM" id="MobiDB-lite"/>
    </source>
</evidence>
<dbReference type="Proteomes" id="UP001358586">
    <property type="component" value="Chromosome 7"/>
</dbReference>
<reference evidence="2 3" key="1">
    <citation type="submission" date="2023-03" db="EMBL/GenBank/DDBJ databases">
        <title>WGS of Gossypium arboreum.</title>
        <authorList>
            <person name="Yu D."/>
        </authorList>
    </citation>
    <scope>NUCLEOTIDE SEQUENCE [LARGE SCALE GENOMIC DNA]</scope>
    <source>
        <tissue evidence="2">Leaf</tissue>
    </source>
</reference>
<evidence type="ECO:0000313" key="3">
    <source>
        <dbReference type="Proteomes" id="UP001358586"/>
    </source>
</evidence>
<evidence type="ECO:0008006" key="4">
    <source>
        <dbReference type="Google" id="ProtNLM"/>
    </source>
</evidence>
<comment type="caution">
    <text evidence="2">The sequence shown here is derived from an EMBL/GenBank/DDBJ whole genome shotgun (WGS) entry which is preliminary data.</text>
</comment>
<evidence type="ECO:0000313" key="2">
    <source>
        <dbReference type="EMBL" id="KAK5819380.1"/>
    </source>
</evidence>
<feature type="compositionally biased region" description="Polar residues" evidence="1">
    <location>
        <begin position="180"/>
        <end position="191"/>
    </location>
</feature>
<organism evidence="2 3">
    <name type="scientific">Gossypium arboreum</name>
    <name type="common">Tree cotton</name>
    <name type="synonym">Gossypium nanking</name>
    <dbReference type="NCBI Taxonomy" id="29729"/>
    <lineage>
        <taxon>Eukaryota</taxon>
        <taxon>Viridiplantae</taxon>
        <taxon>Streptophyta</taxon>
        <taxon>Embryophyta</taxon>
        <taxon>Tracheophyta</taxon>
        <taxon>Spermatophyta</taxon>
        <taxon>Magnoliopsida</taxon>
        <taxon>eudicotyledons</taxon>
        <taxon>Gunneridae</taxon>
        <taxon>Pentapetalae</taxon>
        <taxon>rosids</taxon>
        <taxon>malvids</taxon>
        <taxon>Malvales</taxon>
        <taxon>Malvaceae</taxon>
        <taxon>Malvoideae</taxon>
        <taxon>Gossypium</taxon>
    </lineage>
</organism>
<name>A0ABR0PDY3_GOSAR</name>
<accession>A0ABR0PDY3</accession>
<feature type="compositionally biased region" description="Polar residues" evidence="1">
    <location>
        <begin position="320"/>
        <end position="333"/>
    </location>
</feature>
<dbReference type="EMBL" id="JARKNE010000007">
    <property type="protein sequence ID" value="KAK5819380.1"/>
    <property type="molecule type" value="Genomic_DNA"/>
</dbReference>
<keyword evidence="3" id="KW-1185">Reference proteome</keyword>
<feature type="region of interest" description="Disordered" evidence="1">
    <location>
        <begin position="307"/>
        <end position="333"/>
    </location>
</feature>
<proteinExistence type="predicted"/>
<sequence length="333" mass="38649">MREAGFWHVATIGRGCKLDPKLINALIQRWRLEKHTFPSSMRKVYYHSRRRAIAIGIAGRWFQWTPHEDPAIRAVIPDDFFQNPNIWHVKVLLLLNTDWPRHWTEYIEMWENRYDYIPTQEPVIVPELACVPKYMPWFRIHGKPYLLLEEERQRLILVQRERRGSLNLRRRDDDAGLSVVPTQSPGPSTAPTQPPVPTFQPKTPISQPFQIMPGAYPSPYMYPNPFIFPLPSPMAGWNAWPDSCLFPITPSQPPINRPPSHKGPHNALSGSSSFYHSPLPYGIQTPPPWVMQTSPHSLFYQGGSFSKHPQQIPCRRNHNPYRSNHNPGRKLNQ</sequence>
<protein>
    <recommendedName>
        <fullName evidence="4">Serine/threonine-protein phosphatase 7 long form homolog</fullName>
    </recommendedName>
</protein>